<evidence type="ECO:0000259" key="4">
    <source>
        <dbReference type="SMART" id="SM00967"/>
    </source>
</evidence>
<dbReference type="SMART" id="SM00967">
    <property type="entry name" value="SpoU_sub_bind"/>
    <property type="match status" value="1"/>
</dbReference>
<evidence type="ECO:0000256" key="2">
    <source>
        <dbReference type="ARBA" id="ARBA00022603"/>
    </source>
</evidence>
<sequence length="243" mass="26947">MIALDDLKKLHQKKYRYELGYFLVEGEHLISELERAAENNPALLASELFITDRYQGYSSPLRRHEISEKRMKQLSDTQAPQGIVACVPMSAVQSLSESASHERAVYLYEIQDPGNLGTILRTMAWFGRSRCLLSPGSVDPFNSKVLRASMGAIFHVPLELDVGIDELMQRYADIACLDMNGASLKSAAFHHSACLAFGNEARGVPQELSTSSQVTHYTIAGCGQIDSLNLASTVNMCLYEINR</sequence>
<dbReference type="Proteomes" id="UP000065641">
    <property type="component" value="Chromosome"/>
</dbReference>
<feature type="domain" description="RNA 2-O ribose methyltransferase substrate binding" evidence="4">
    <location>
        <begin position="23"/>
        <end position="93"/>
    </location>
</feature>
<dbReference type="GO" id="GO:0008173">
    <property type="term" value="F:RNA methyltransferase activity"/>
    <property type="evidence" value="ECO:0007669"/>
    <property type="project" value="InterPro"/>
</dbReference>
<name>A0A0S2KGR6_9GAMM</name>
<dbReference type="Pfam" id="PF00588">
    <property type="entry name" value="SpoU_methylase"/>
    <property type="match status" value="1"/>
</dbReference>
<dbReference type="InterPro" id="IPR053888">
    <property type="entry name" value="MRM3-like_sub_bind"/>
</dbReference>
<dbReference type="InterPro" id="IPR029064">
    <property type="entry name" value="Ribosomal_eL30-like_sf"/>
</dbReference>
<dbReference type="PATRIC" id="fig|1249552.3.peg.2895"/>
<evidence type="ECO:0000313" key="6">
    <source>
        <dbReference type="Proteomes" id="UP000065641"/>
    </source>
</evidence>
<dbReference type="PANTHER" id="PTHR43191">
    <property type="entry name" value="RRNA METHYLTRANSFERASE 3"/>
    <property type="match status" value="1"/>
</dbReference>
<dbReference type="Pfam" id="PF22435">
    <property type="entry name" value="MRM3-like_sub_bind"/>
    <property type="match status" value="1"/>
</dbReference>
<dbReference type="Gene3D" id="3.40.1280.10">
    <property type="match status" value="1"/>
</dbReference>
<dbReference type="InterPro" id="IPR051259">
    <property type="entry name" value="rRNA_Methyltransferase"/>
</dbReference>
<evidence type="ECO:0000313" key="5">
    <source>
        <dbReference type="EMBL" id="ALO47496.1"/>
    </source>
</evidence>
<keyword evidence="6" id="KW-1185">Reference proteome</keyword>
<dbReference type="InterPro" id="IPR013123">
    <property type="entry name" value="SpoU_subst-bd"/>
</dbReference>
<dbReference type="STRING" id="1249552.PS2015_2867"/>
<dbReference type="KEGG" id="pspi:PS2015_2867"/>
<accession>A0A0S2KGR6</accession>
<reference evidence="5 6" key="1">
    <citation type="submission" date="2015-11" db="EMBL/GenBank/DDBJ databases">
        <authorList>
            <person name="Zhang Y."/>
            <person name="Guo Z."/>
        </authorList>
    </citation>
    <scope>NUCLEOTIDE SEQUENCE [LARGE SCALE GENOMIC DNA]</scope>
    <source>
        <strain evidence="5 6">KCTC 32221</strain>
    </source>
</reference>
<dbReference type="AlphaFoldDB" id="A0A0S2KGR6"/>
<evidence type="ECO:0000256" key="1">
    <source>
        <dbReference type="ARBA" id="ARBA00007228"/>
    </source>
</evidence>
<dbReference type="InterPro" id="IPR029028">
    <property type="entry name" value="Alpha/beta_knot_MTases"/>
</dbReference>
<dbReference type="GO" id="GO:0006396">
    <property type="term" value="P:RNA processing"/>
    <property type="evidence" value="ECO:0007669"/>
    <property type="project" value="InterPro"/>
</dbReference>
<dbReference type="SUPFAM" id="SSF75217">
    <property type="entry name" value="alpha/beta knot"/>
    <property type="match status" value="1"/>
</dbReference>
<keyword evidence="2 5" id="KW-0489">Methyltransferase</keyword>
<keyword evidence="3" id="KW-0808">Transferase</keyword>
<protein>
    <submittedName>
        <fullName evidence="5">rRNA methylase</fullName>
    </submittedName>
</protein>
<dbReference type="EMBL" id="CP013189">
    <property type="protein sequence ID" value="ALO47496.1"/>
    <property type="molecule type" value="Genomic_DNA"/>
</dbReference>
<organism evidence="5 6">
    <name type="scientific">Pseudohongiella spirulinae</name>
    <dbReference type="NCBI Taxonomy" id="1249552"/>
    <lineage>
        <taxon>Bacteria</taxon>
        <taxon>Pseudomonadati</taxon>
        <taxon>Pseudomonadota</taxon>
        <taxon>Gammaproteobacteria</taxon>
        <taxon>Pseudomonadales</taxon>
        <taxon>Pseudohongiellaceae</taxon>
        <taxon>Pseudohongiella</taxon>
    </lineage>
</organism>
<dbReference type="InterPro" id="IPR001537">
    <property type="entry name" value="SpoU_MeTrfase"/>
</dbReference>
<proteinExistence type="inferred from homology"/>
<dbReference type="GO" id="GO:0005737">
    <property type="term" value="C:cytoplasm"/>
    <property type="evidence" value="ECO:0007669"/>
    <property type="project" value="UniProtKB-ARBA"/>
</dbReference>
<gene>
    <name evidence="5" type="ORF">PS2015_2867</name>
</gene>
<dbReference type="InterPro" id="IPR029026">
    <property type="entry name" value="tRNA_m1G_MTases_N"/>
</dbReference>
<dbReference type="Gene3D" id="3.30.1330.30">
    <property type="match status" value="1"/>
</dbReference>
<comment type="similarity">
    <text evidence="1">Belongs to the class IV-like SAM-binding methyltransferase superfamily. RNA methyltransferase TrmH family.</text>
</comment>
<dbReference type="GO" id="GO:0003723">
    <property type="term" value="F:RNA binding"/>
    <property type="evidence" value="ECO:0007669"/>
    <property type="project" value="InterPro"/>
</dbReference>
<dbReference type="PANTHER" id="PTHR43191:SF2">
    <property type="entry name" value="RRNA METHYLTRANSFERASE 3, MITOCHONDRIAL"/>
    <property type="match status" value="1"/>
</dbReference>
<dbReference type="GO" id="GO:0032259">
    <property type="term" value="P:methylation"/>
    <property type="evidence" value="ECO:0007669"/>
    <property type="project" value="UniProtKB-KW"/>
</dbReference>
<dbReference type="SUPFAM" id="SSF55315">
    <property type="entry name" value="L30e-like"/>
    <property type="match status" value="1"/>
</dbReference>
<evidence type="ECO:0000256" key="3">
    <source>
        <dbReference type="ARBA" id="ARBA00022679"/>
    </source>
</evidence>